<dbReference type="AlphaFoldDB" id="A0A1G7F7X4"/>
<reference evidence="4 5" key="1">
    <citation type="submission" date="2016-10" db="EMBL/GenBank/DDBJ databases">
        <authorList>
            <person name="de Groot N.N."/>
        </authorList>
    </citation>
    <scope>NUCLEOTIDE SEQUENCE [LARGE SCALE GENOMIC DNA]</scope>
    <source>
        <strain evidence="4 5">DSM 16195</strain>
    </source>
</reference>
<sequence>MKPFLVIIFLMFSALSFGQETESSLNWLTNLEKAEKISQQTNKPILLYFTGSDWCPPCKGLKKDFFETEEFAARADKYVLVLIDLPRRMDIVSEEQLVYNKKIVKKYNKDNSFPKLLVLNHSGKELGMLSGYSSYSTYQDTSYHFAFVDKFASSN</sequence>
<evidence type="ECO:0000313" key="4">
    <source>
        <dbReference type="EMBL" id="SDE72033.1"/>
    </source>
</evidence>
<dbReference type="InterPro" id="IPR013766">
    <property type="entry name" value="Thioredoxin_domain"/>
</dbReference>
<dbReference type="Pfam" id="PF13899">
    <property type="entry name" value="Thioredoxin_7"/>
    <property type="match status" value="1"/>
</dbReference>
<proteinExistence type="predicted"/>
<keyword evidence="1 2" id="KW-0732">Signal</keyword>
<evidence type="ECO:0000256" key="2">
    <source>
        <dbReference type="SAM" id="SignalP"/>
    </source>
</evidence>
<dbReference type="PANTHER" id="PTHR15337">
    <property type="entry name" value="ANTERIOR GRADIENT PROTEIN-RELATED"/>
    <property type="match status" value="1"/>
</dbReference>
<accession>A0A1G7F7X4</accession>
<dbReference type="CDD" id="cd02947">
    <property type="entry name" value="TRX_family"/>
    <property type="match status" value="1"/>
</dbReference>
<organism evidence="4 5">
    <name type="scientific">Ulvibacter litoralis</name>
    <dbReference type="NCBI Taxonomy" id="227084"/>
    <lineage>
        <taxon>Bacteria</taxon>
        <taxon>Pseudomonadati</taxon>
        <taxon>Bacteroidota</taxon>
        <taxon>Flavobacteriia</taxon>
        <taxon>Flavobacteriales</taxon>
        <taxon>Flavobacteriaceae</taxon>
        <taxon>Ulvibacter</taxon>
    </lineage>
</organism>
<protein>
    <submittedName>
        <fullName evidence="4">Thioredoxin-related protein</fullName>
    </submittedName>
</protein>
<dbReference type="InterPro" id="IPR051099">
    <property type="entry name" value="AGR/TXD"/>
</dbReference>
<dbReference type="InterPro" id="IPR036249">
    <property type="entry name" value="Thioredoxin-like_sf"/>
</dbReference>
<evidence type="ECO:0000259" key="3">
    <source>
        <dbReference type="PROSITE" id="PS51352"/>
    </source>
</evidence>
<dbReference type="STRING" id="227084.SAMN05421855_102394"/>
<evidence type="ECO:0000313" key="5">
    <source>
        <dbReference type="Proteomes" id="UP000199321"/>
    </source>
</evidence>
<keyword evidence="5" id="KW-1185">Reference proteome</keyword>
<dbReference type="PANTHER" id="PTHR15337:SF11">
    <property type="entry name" value="THIOREDOXIN DOMAIN-CONTAINING PROTEIN"/>
    <property type="match status" value="1"/>
</dbReference>
<feature type="signal peptide" evidence="2">
    <location>
        <begin position="1"/>
        <end position="18"/>
    </location>
</feature>
<dbReference type="RefSeq" id="WP_093142842.1">
    <property type="nucleotide sequence ID" value="NZ_BMWO01000002.1"/>
</dbReference>
<dbReference type="EMBL" id="FNBA01000002">
    <property type="protein sequence ID" value="SDE72033.1"/>
    <property type="molecule type" value="Genomic_DNA"/>
</dbReference>
<dbReference type="OrthoDB" id="981626at2"/>
<dbReference type="SUPFAM" id="SSF52833">
    <property type="entry name" value="Thioredoxin-like"/>
    <property type="match status" value="1"/>
</dbReference>
<name>A0A1G7F7X4_9FLAO</name>
<dbReference type="PROSITE" id="PS51352">
    <property type="entry name" value="THIOREDOXIN_2"/>
    <property type="match status" value="1"/>
</dbReference>
<dbReference type="Gene3D" id="3.40.30.10">
    <property type="entry name" value="Glutaredoxin"/>
    <property type="match status" value="1"/>
</dbReference>
<feature type="chain" id="PRO_5011626280" evidence="2">
    <location>
        <begin position="19"/>
        <end position="155"/>
    </location>
</feature>
<gene>
    <name evidence="4" type="ORF">SAMN05421855_102394</name>
</gene>
<dbReference type="Proteomes" id="UP000199321">
    <property type="component" value="Unassembled WGS sequence"/>
</dbReference>
<feature type="domain" description="Thioredoxin" evidence="3">
    <location>
        <begin position="8"/>
        <end position="153"/>
    </location>
</feature>
<evidence type="ECO:0000256" key="1">
    <source>
        <dbReference type="ARBA" id="ARBA00022729"/>
    </source>
</evidence>